<dbReference type="OrthoDB" id="72761at2"/>
<dbReference type="AlphaFoldDB" id="A0A2K3UYY9"/>
<keyword evidence="2" id="KW-1185">Reference proteome</keyword>
<dbReference type="RefSeq" id="WP_103312198.1">
    <property type="nucleotide sequence ID" value="NZ_PPPD01000001.1"/>
</dbReference>
<evidence type="ECO:0000313" key="2">
    <source>
        <dbReference type="Proteomes" id="UP000236379"/>
    </source>
</evidence>
<protein>
    <submittedName>
        <fullName evidence="1">Uncharacterized protein</fullName>
    </submittedName>
</protein>
<evidence type="ECO:0000313" key="1">
    <source>
        <dbReference type="EMBL" id="PNY81757.1"/>
    </source>
</evidence>
<dbReference type="EMBL" id="PPPD01000001">
    <property type="protein sequence ID" value="PNY81757.1"/>
    <property type="molecule type" value="Genomic_DNA"/>
</dbReference>
<comment type="caution">
    <text evidence="1">The sequence shown here is derived from an EMBL/GenBank/DDBJ whole genome shotgun (WGS) entry which is preliminary data.</text>
</comment>
<gene>
    <name evidence="1" type="ORF">CVO96_10550</name>
</gene>
<organism evidence="1 2">
    <name type="scientific">Deinococcus koreensis</name>
    <dbReference type="NCBI Taxonomy" id="2054903"/>
    <lineage>
        <taxon>Bacteria</taxon>
        <taxon>Thermotogati</taxon>
        <taxon>Deinococcota</taxon>
        <taxon>Deinococci</taxon>
        <taxon>Deinococcales</taxon>
        <taxon>Deinococcaceae</taxon>
        <taxon>Deinococcus</taxon>
    </lineage>
</organism>
<name>A0A2K3UYY9_9DEIO</name>
<sequence>MSAIDWSTVAREDEARRAQTLTLLRAGRLTTPTDLVGAAFLFQHGNCPQHYRLANLLSAQAIARGDERARWLYAATYDRWQRSLGQPQKYGTQYVSVGEGCQFQLEPYDPATTDRERARYDVPPIAQALAQADEINAECEKNQAP</sequence>
<proteinExistence type="predicted"/>
<accession>A0A2K3UYY9</accession>
<reference evidence="1 2" key="1">
    <citation type="submission" date="2018-01" db="EMBL/GenBank/DDBJ databases">
        <title>Deinococcus koreensis sp. nov., a radiation-resistant bacterium isolated from river water.</title>
        <authorList>
            <person name="Choi A."/>
        </authorList>
    </citation>
    <scope>NUCLEOTIDE SEQUENCE [LARGE SCALE GENOMIC DNA]</scope>
    <source>
        <strain evidence="1 2">SJW1-2</strain>
    </source>
</reference>
<dbReference type="Proteomes" id="UP000236379">
    <property type="component" value="Unassembled WGS sequence"/>
</dbReference>